<gene>
    <name evidence="1" type="ORF">J4P68_0040070</name>
</gene>
<keyword evidence="2" id="KW-1185">Reference proteome</keyword>
<proteinExistence type="predicted"/>
<evidence type="ECO:0000313" key="1">
    <source>
        <dbReference type="EMBL" id="UGY03181.1"/>
    </source>
</evidence>
<organism evidence="1 2">
    <name type="scientific">Bradyrhizobium quebecense</name>
    <dbReference type="NCBI Taxonomy" id="2748629"/>
    <lineage>
        <taxon>Bacteria</taxon>
        <taxon>Pseudomonadati</taxon>
        <taxon>Pseudomonadota</taxon>
        <taxon>Alphaproteobacteria</taxon>
        <taxon>Hyphomicrobiales</taxon>
        <taxon>Nitrobacteraceae</taxon>
        <taxon>Bradyrhizobium</taxon>
    </lineage>
</organism>
<reference evidence="1 2" key="1">
    <citation type="journal article" date="2021" name="Int. J. Syst. Evol. Microbiol.">
        <title>Bradyrhizobium septentrionale sp. nov. (sv. septentrionale) and Bradyrhizobium quebecense sp. nov. (sv. septentrionale) associated with legumes native to Canada possess rearranged symbiosis genes and numerous insertion sequences.</title>
        <authorList>
            <person name="Bromfield E.S.P."/>
            <person name="Cloutier S."/>
        </authorList>
    </citation>
    <scope>NUCLEOTIDE SEQUENCE [LARGE SCALE GENOMIC DNA]</scope>
    <source>
        <strain evidence="1 2">12S5</strain>
    </source>
</reference>
<accession>A0ACD3V9L4</accession>
<name>A0ACD3V9L4_9BRAD</name>
<evidence type="ECO:0000313" key="2">
    <source>
        <dbReference type="Proteomes" id="UP000692816"/>
    </source>
</evidence>
<dbReference type="EMBL" id="CP088282">
    <property type="protein sequence ID" value="UGY03181.1"/>
    <property type="molecule type" value="Genomic_DNA"/>
</dbReference>
<sequence>MHSDHPQTVPGPQPVEWPPMLRATVGSLLRRMLRRIDCGEILLQTPSGRGIVISGMRCEQQAHVRIHDWKCLLRLLIGGDLGFAEGFLAGEWSTPDVYSFLSAAAPRSARAPSFERLRPPQPLNWIRHALLNRNTRRGSRRNIRAHYDLGNDFYRLWLDPSMTYSSAIYTSPHQTLAQAQQSKLDRVTELLDLNGGERVLEIGCGWGALARHLVERGARHVTGLTLSTEQLGYACEQLAERGLADRANLRLEDYRDTKGTYDRVVSIEMLEAVGEAYWPLFFDNLRQRLDIGGIALLQVITIDERRFESYRRRPEFIQRYVFPGGMLPTVEIIERLVDNSGLRLVSTEFFAASYARTLADWRDRFRDAWPSIEALGFDVRFKRMWEYYLAYCRLGFEIGALNVGLYKIERPS</sequence>
<protein>
    <submittedName>
        <fullName evidence="1">Cyclopropane-fatty-acyl-phospholipid synthase family protein</fullName>
    </submittedName>
</protein>
<dbReference type="Proteomes" id="UP000692816">
    <property type="component" value="Chromosome"/>
</dbReference>